<dbReference type="Pfam" id="PF04316">
    <property type="entry name" value="FlgM"/>
    <property type="match status" value="1"/>
</dbReference>
<dbReference type="RefSeq" id="WP_148134959.1">
    <property type="nucleotide sequence ID" value="NZ_CP017634.1"/>
</dbReference>
<dbReference type="InterPro" id="IPR031316">
    <property type="entry name" value="FlgM_C"/>
</dbReference>
<dbReference type="NCBIfam" id="TIGR03824">
    <property type="entry name" value="FlgM_jcvi"/>
    <property type="match status" value="1"/>
</dbReference>
<dbReference type="OrthoDB" id="1798657at2"/>
<keyword evidence="8" id="KW-0966">Cell projection</keyword>
<evidence type="ECO:0000259" key="7">
    <source>
        <dbReference type="Pfam" id="PF04316"/>
    </source>
</evidence>
<gene>
    <name evidence="8" type="ORF">DCMF_13810</name>
</gene>
<comment type="similarity">
    <text evidence="1">Belongs to the FlgM family.</text>
</comment>
<protein>
    <recommendedName>
        <fullName evidence="2">Negative regulator of flagellin synthesis</fullName>
    </recommendedName>
</protein>
<reference evidence="8 9" key="1">
    <citation type="submission" date="2016-10" db="EMBL/GenBank/DDBJ databases">
        <title>Complete Genome Sequence of Peptococcaceae strain DCMF.</title>
        <authorList>
            <person name="Edwards R.J."/>
            <person name="Holland S.I."/>
            <person name="Deshpande N.P."/>
            <person name="Wong Y.K."/>
            <person name="Ertan H."/>
            <person name="Manefield M."/>
            <person name="Russell T.L."/>
            <person name="Lee M.J."/>
        </authorList>
    </citation>
    <scope>NUCLEOTIDE SEQUENCE [LARGE SCALE GENOMIC DNA]</scope>
    <source>
        <strain evidence="8 9">DCMF</strain>
    </source>
</reference>
<accession>A0A3G1KTC9</accession>
<keyword evidence="8" id="KW-0282">Flagellum</keyword>
<dbReference type="InterPro" id="IPR007412">
    <property type="entry name" value="FlgM"/>
</dbReference>
<evidence type="ECO:0000256" key="3">
    <source>
        <dbReference type="ARBA" id="ARBA00022491"/>
    </source>
</evidence>
<dbReference type="GO" id="GO:0045892">
    <property type="term" value="P:negative regulation of DNA-templated transcription"/>
    <property type="evidence" value="ECO:0007669"/>
    <property type="project" value="InterPro"/>
</dbReference>
<sequence>MKINGYVPAQILKTYTSNKRSEGTAQKQDTPREDSAVISKEAQDMQALINHAMDMPDIRTEKVTAIRERLESYEIDLDQLADHIVQEMVESKIIKGQ</sequence>
<keyword evidence="4" id="KW-1005">Bacterial flagellum biogenesis</keyword>
<dbReference type="Proteomes" id="UP000323521">
    <property type="component" value="Chromosome"/>
</dbReference>
<dbReference type="AlphaFoldDB" id="A0A3G1KTC9"/>
<dbReference type="InterPro" id="IPR035890">
    <property type="entry name" value="Anti-sigma-28_factor_FlgM_sf"/>
</dbReference>
<evidence type="ECO:0000256" key="4">
    <source>
        <dbReference type="ARBA" id="ARBA00022795"/>
    </source>
</evidence>
<evidence type="ECO:0000313" key="9">
    <source>
        <dbReference type="Proteomes" id="UP000323521"/>
    </source>
</evidence>
<keyword evidence="3" id="KW-0678">Repressor</keyword>
<evidence type="ECO:0000256" key="6">
    <source>
        <dbReference type="ARBA" id="ARBA00023163"/>
    </source>
</evidence>
<evidence type="ECO:0000313" key="8">
    <source>
        <dbReference type="EMBL" id="ATW25696.1"/>
    </source>
</evidence>
<dbReference type="SUPFAM" id="SSF101498">
    <property type="entry name" value="Anti-sigma factor FlgM"/>
    <property type="match status" value="1"/>
</dbReference>
<feature type="domain" description="Anti-sigma-28 factor FlgM C-terminal" evidence="7">
    <location>
        <begin position="34"/>
        <end position="85"/>
    </location>
</feature>
<keyword evidence="6" id="KW-0804">Transcription</keyword>
<name>A0A3G1KTC9_FORW1</name>
<evidence type="ECO:0000256" key="2">
    <source>
        <dbReference type="ARBA" id="ARBA00017823"/>
    </source>
</evidence>
<dbReference type="EMBL" id="CP017634">
    <property type="protein sequence ID" value="ATW25696.1"/>
    <property type="molecule type" value="Genomic_DNA"/>
</dbReference>
<keyword evidence="5" id="KW-0805">Transcription regulation</keyword>
<dbReference type="KEGG" id="fwa:DCMF_13810"/>
<keyword evidence="8" id="KW-0969">Cilium</keyword>
<keyword evidence="9" id="KW-1185">Reference proteome</keyword>
<dbReference type="GO" id="GO:0044781">
    <property type="term" value="P:bacterial-type flagellum organization"/>
    <property type="evidence" value="ECO:0007669"/>
    <property type="project" value="UniProtKB-KW"/>
</dbReference>
<evidence type="ECO:0000256" key="1">
    <source>
        <dbReference type="ARBA" id="ARBA00005322"/>
    </source>
</evidence>
<organism evidence="8 9">
    <name type="scientific">Formimonas warabiya</name>
    <dbReference type="NCBI Taxonomy" id="1761012"/>
    <lineage>
        <taxon>Bacteria</taxon>
        <taxon>Bacillati</taxon>
        <taxon>Bacillota</taxon>
        <taxon>Clostridia</taxon>
        <taxon>Eubacteriales</taxon>
        <taxon>Peptococcaceae</taxon>
        <taxon>Candidatus Formimonas</taxon>
    </lineage>
</organism>
<evidence type="ECO:0000256" key="5">
    <source>
        <dbReference type="ARBA" id="ARBA00023015"/>
    </source>
</evidence>
<proteinExistence type="inferred from homology"/>